<dbReference type="RefSeq" id="WP_036951505.1">
    <property type="nucleotide sequence ID" value="NZ_BAABIH010000034.1"/>
</dbReference>
<dbReference type="Proteomes" id="UP000326702">
    <property type="component" value="Chromosome"/>
</dbReference>
<dbReference type="AlphaFoldDB" id="A0A5P9Q8Y0"/>
<dbReference type="EMBL" id="CP045529">
    <property type="protein sequence ID" value="QFU97884.1"/>
    <property type="molecule type" value="Genomic_DNA"/>
</dbReference>
<proteinExistence type="predicted"/>
<evidence type="ECO:0000313" key="1">
    <source>
        <dbReference type="EMBL" id="QFU97884.1"/>
    </source>
</evidence>
<dbReference type="KEGG" id="lxl:KDY119_01390"/>
<name>A0A5P9Q8Y0_9MICO</name>
<gene>
    <name evidence="1" type="ORF">KDY119_01390</name>
</gene>
<evidence type="ECO:0000313" key="2">
    <source>
        <dbReference type="Proteomes" id="UP000326702"/>
    </source>
</evidence>
<protein>
    <submittedName>
        <fullName evidence="1">Uncharacterized protein</fullName>
    </submittedName>
</protein>
<keyword evidence="2" id="KW-1185">Reference proteome</keyword>
<sequence>MPSIGDGLRAQALRTSPWRPNGDLERLADLDAGNVILLSSQAVDEALITSRDEGTWKQWRREEMSRQHGWEPRDPEAVWEYDPVTGSLSASESKVSDFPDPMTEYYAEMRRLTATGQLDDRSVASRLGDVS</sequence>
<organism evidence="1 2">
    <name type="scientific">Luteimicrobium xylanilyticum</name>
    <dbReference type="NCBI Taxonomy" id="1133546"/>
    <lineage>
        <taxon>Bacteria</taxon>
        <taxon>Bacillati</taxon>
        <taxon>Actinomycetota</taxon>
        <taxon>Actinomycetes</taxon>
        <taxon>Micrococcales</taxon>
        <taxon>Luteimicrobium</taxon>
    </lineage>
</organism>
<reference evidence="1 2" key="1">
    <citation type="submission" date="2019-10" db="EMBL/GenBank/DDBJ databases">
        <title>Genome sequence of Luteimicrobium xylanilyticum HY-24.</title>
        <authorList>
            <person name="Kim D.Y."/>
            <person name="Park H.-Y."/>
        </authorList>
    </citation>
    <scope>NUCLEOTIDE SEQUENCE [LARGE SCALE GENOMIC DNA]</scope>
    <source>
        <strain evidence="1 2">HY-24</strain>
    </source>
</reference>
<accession>A0A5P9Q8Y0</accession>